<sequence>MTQRGQHSYRYLWMDPENKIRLGMKFEIYKSKSSRWTTKYKTIGDEGKSSDSILHTPTCQWYIRVITKQRHNMWQITCWVGAHIFLDLSKTIASYILYLIRKGVAYPVKHIQADIKNSLNVDVSYGKAWQGKRKFIETFYETWESNFAELPKYIVGLQSSNTYIIVKWFHYPKDTSQVAKSVAFGPDINAFHLYRHFIYIDGTHLKVRSKEKCWFLFQNMLAIIYYRLLMLLWKSRQSIVGVGFLINLDNLLVKINNYVLFYTDIKDNSCNGKLISLAYHRFCLRHITINLMKRYKNLSLKELCWAISNTIQKKENSLSFLNKKISLRVKAIHYEELENYQL</sequence>
<accession>A0A9R1VHR8</accession>
<proteinExistence type="predicted"/>
<dbReference type="PANTHER" id="PTHR31973">
    <property type="entry name" value="POLYPROTEIN, PUTATIVE-RELATED"/>
    <property type="match status" value="1"/>
</dbReference>
<name>A0A9R1VHR8_LACSA</name>
<dbReference type="Proteomes" id="UP000235145">
    <property type="component" value="Unassembled WGS sequence"/>
</dbReference>
<evidence type="ECO:0000313" key="2">
    <source>
        <dbReference type="Proteomes" id="UP000235145"/>
    </source>
</evidence>
<comment type="caution">
    <text evidence="1">The sequence shown here is derived from an EMBL/GenBank/DDBJ whole genome shotgun (WGS) entry which is preliminary data.</text>
</comment>
<dbReference type="PANTHER" id="PTHR31973:SF195">
    <property type="entry name" value="MUDR FAMILY TRANSPOSASE"/>
    <property type="match status" value="1"/>
</dbReference>
<dbReference type="EMBL" id="NBSK02000005">
    <property type="protein sequence ID" value="KAJ0206566.1"/>
    <property type="molecule type" value="Genomic_DNA"/>
</dbReference>
<keyword evidence="2" id="KW-1185">Reference proteome</keyword>
<organism evidence="1 2">
    <name type="scientific">Lactuca sativa</name>
    <name type="common">Garden lettuce</name>
    <dbReference type="NCBI Taxonomy" id="4236"/>
    <lineage>
        <taxon>Eukaryota</taxon>
        <taxon>Viridiplantae</taxon>
        <taxon>Streptophyta</taxon>
        <taxon>Embryophyta</taxon>
        <taxon>Tracheophyta</taxon>
        <taxon>Spermatophyta</taxon>
        <taxon>Magnoliopsida</taxon>
        <taxon>eudicotyledons</taxon>
        <taxon>Gunneridae</taxon>
        <taxon>Pentapetalae</taxon>
        <taxon>asterids</taxon>
        <taxon>campanulids</taxon>
        <taxon>Asterales</taxon>
        <taxon>Asteraceae</taxon>
        <taxon>Cichorioideae</taxon>
        <taxon>Cichorieae</taxon>
        <taxon>Lactucinae</taxon>
        <taxon>Lactuca</taxon>
    </lineage>
</organism>
<reference evidence="1 2" key="1">
    <citation type="journal article" date="2017" name="Nat. Commun.">
        <title>Genome assembly with in vitro proximity ligation data and whole-genome triplication in lettuce.</title>
        <authorList>
            <person name="Reyes-Chin-Wo S."/>
            <person name="Wang Z."/>
            <person name="Yang X."/>
            <person name="Kozik A."/>
            <person name="Arikit S."/>
            <person name="Song C."/>
            <person name="Xia L."/>
            <person name="Froenicke L."/>
            <person name="Lavelle D.O."/>
            <person name="Truco M.J."/>
            <person name="Xia R."/>
            <person name="Zhu S."/>
            <person name="Xu C."/>
            <person name="Xu H."/>
            <person name="Xu X."/>
            <person name="Cox K."/>
            <person name="Korf I."/>
            <person name="Meyers B.C."/>
            <person name="Michelmore R.W."/>
        </authorList>
    </citation>
    <scope>NUCLEOTIDE SEQUENCE [LARGE SCALE GENOMIC DNA]</scope>
    <source>
        <strain evidence="2">cv. Salinas</strain>
        <tissue evidence="1">Seedlings</tissue>
    </source>
</reference>
<dbReference type="AlphaFoldDB" id="A0A9R1VHR8"/>
<protein>
    <recommendedName>
        <fullName evidence="3">MULE transposase domain-containing protein</fullName>
    </recommendedName>
</protein>
<evidence type="ECO:0000313" key="1">
    <source>
        <dbReference type="EMBL" id="KAJ0206566.1"/>
    </source>
</evidence>
<gene>
    <name evidence="1" type="ORF">LSAT_V11C500256340</name>
</gene>
<evidence type="ECO:0008006" key="3">
    <source>
        <dbReference type="Google" id="ProtNLM"/>
    </source>
</evidence>